<organism evidence="4 5">
    <name type="scientific">Saxophila tyrrhenica</name>
    <dbReference type="NCBI Taxonomy" id="1690608"/>
    <lineage>
        <taxon>Eukaryota</taxon>
        <taxon>Fungi</taxon>
        <taxon>Dikarya</taxon>
        <taxon>Ascomycota</taxon>
        <taxon>Pezizomycotina</taxon>
        <taxon>Dothideomycetes</taxon>
        <taxon>Dothideomycetidae</taxon>
        <taxon>Mycosphaerellales</taxon>
        <taxon>Extremaceae</taxon>
        <taxon>Saxophila</taxon>
    </lineage>
</organism>
<dbReference type="GO" id="GO:0000981">
    <property type="term" value="F:DNA-binding transcription factor activity, RNA polymerase II-specific"/>
    <property type="evidence" value="ECO:0007669"/>
    <property type="project" value="TreeGrafter"/>
</dbReference>
<evidence type="ECO:0000313" key="5">
    <source>
        <dbReference type="Proteomes" id="UP001337655"/>
    </source>
</evidence>
<evidence type="ECO:0000256" key="2">
    <source>
        <dbReference type="ARBA" id="ARBA00023163"/>
    </source>
</evidence>
<name>A0AAV9P7C3_9PEZI</name>
<dbReference type="GO" id="GO:0005634">
    <property type="term" value="C:nucleus"/>
    <property type="evidence" value="ECO:0007669"/>
    <property type="project" value="TreeGrafter"/>
</dbReference>
<comment type="caution">
    <text evidence="4">The sequence shown here is derived from an EMBL/GenBank/DDBJ whole genome shotgun (WGS) entry which is preliminary data.</text>
</comment>
<evidence type="ECO:0000256" key="1">
    <source>
        <dbReference type="ARBA" id="ARBA00023015"/>
    </source>
</evidence>
<evidence type="ECO:0000313" key="4">
    <source>
        <dbReference type="EMBL" id="KAK5168690.1"/>
    </source>
</evidence>
<reference evidence="4 5" key="1">
    <citation type="submission" date="2023-08" db="EMBL/GenBank/DDBJ databases">
        <title>Black Yeasts Isolated from many extreme environments.</title>
        <authorList>
            <person name="Coleine C."/>
            <person name="Stajich J.E."/>
            <person name="Selbmann L."/>
        </authorList>
    </citation>
    <scope>NUCLEOTIDE SEQUENCE [LARGE SCALE GENOMIC DNA]</scope>
    <source>
        <strain evidence="4 5">CCFEE 5935</strain>
    </source>
</reference>
<dbReference type="AlphaFoldDB" id="A0AAV9P7C3"/>
<proteinExistence type="predicted"/>
<dbReference type="GO" id="GO:0000435">
    <property type="term" value="P:positive regulation of transcription from RNA polymerase II promoter by galactose"/>
    <property type="evidence" value="ECO:0007669"/>
    <property type="project" value="TreeGrafter"/>
</dbReference>
<dbReference type="PANTHER" id="PTHR47424:SF15">
    <property type="entry name" value="ZN(II)2CYS6 TRANSCRIPTION FACTOR (EUROFUNG)"/>
    <property type="match status" value="1"/>
</dbReference>
<dbReference type="GO" id="GO:0000978">
    <property type="term" value="F:RNA polymerase II cis-regulatory region sequence-specific DNA binding"/>
    <property type="evidence" value="ECO:0007669"/>
    <property type="project" value="TreeGrafter"/>
</dbReference>
<dbReference type="RefSeq" id="XP_064658156.1">
    <property type="nucleotide sequence ID" value="XM_064803241.1"/>
</dbReference>
<keyword evidence="3" id="KW-0539">Nucleus</keyword>
<accession>A0AAV9P7C3</accession>
<sequence length="196" mass="22315">MAFLDDLRKFPRRTPSDKATPQQNPSLVSALHNSAFSRKLFSTPNEAVADQRSSWREGRFYFAQAHLFIDTYFSGLHYIHPIIDKDSFMSRANDIWFEGSASTTTSFLALYFSLMSLGALMMTWQDEVLDGHTRFQWSRRLFGEALSCLNQLQFSNDLDTVHSLYLMGTTSNVLVGGVALGEDLPERTQSTLYVVY</sequence>
<dbReference type="EMBL" id="JAVRRT010000009">
    <property type="protein sequence ID" value="KAK5168690.1"/>
    <property type="molecule type" value="Genomic_DNA"/>
</dbReference>
<keyword evidence="1" id="KW-0805">Transcription regulation</keyword>
<gene>
    <name evidence="4" type="ORF">LTR77_005999</name>
</gene>
<dbReference type="GeneID" id="89927339"/>
<keyword evidence="2" id="KW-0804">Transcription</keyword>
<dbReference type="CDD" id="cd12148">
    <property type="entry name" value="fungal_TF_MHR"/>
    <property type="match status" value="1"/>
</dbReference>
<protein>
    <submittedName>
        <fullName evidence="4">Uncharacterized protein</fullName>
    </submittedName>
</protein>
<keyword evidence="5" id="KW-1185">Reference proteome</keyword>
<dbReference type="PANTHER" id="PTHR47424">
    <property type="entry name" value="REGULATORY PROTEIN GAL4"/>
    <property type="match status" value="1"/>
</dbReference>
<dbReference type="Proteomes" id="UP001337655">
    <property type="component" value="Unassembled WGS sequence"/>
</dbReference>
<dbReference type="InterPro" id="IPR051127">
    <property type="entry name" value="Fungal_SecMet_Regulators"/>
</dbReference>
<evidence type="ECO:0000256" key="3">
    <source>
        <dbReference type="ARBA" id="ARBA00023242"/>
    </source>
</evidence>